<evidence type="ECO:0000259" key="2">
    <source>
        <dbReference type="PROSITE" id="PS51406"/>
    </source>
</evidence>
<accession>A0ABM1A3Q5</accession>
<dbReference type="SUPFAM" id="SSF56496">
    <property type="entry name" value="Fibrinogen C-terminal domain-like"/>
    <property type="match status" value="1"/>
</dbReference>
<dbReference type="InterPro" id="IPR050373">
    <property type="entry name" value="Fibrinogen_C-term_domain"/>
</dbReference>
<organism evidence="3 4">
    <name type="scientific">Aplysia californica</name>
    <name type="common">California sea hare</name>
    <dbReference type="NCBI Taxonomy" id="6500"/>
    <lineage>
        <taxon>Eukaryota</taxon>
        <taxon>Metazoa</taxon>
        <taxon>Spiralia</taxon>
        <taxon>Lophotrochozoa</taxon>
        <taxon>Mollusca</taxon>
        <taxon>Gastropoda</taxon>
        <taxon>Heterobranchia</taxon>
        <taxon>Euthyneura</taxon>
        <taxon>Tectipleura</taxon>
        <taxon>Aplysiida</taxon>
        <taxon>Aplysioidea</taxon>
        <taxon>Aplysiidae</taxon>
        <taxon>Aplysia</taxon>
    </lineage>
</organism>
<keyword evidence="3" id="KW-1185">Reference proteome</keyword>
<proteinExistence type="predicted"/>
<reference evidence="4" key="1">
    <citation type="submission" date="2025-08" db="UniProtKB">
        <authorList>
            <consortium name="RefSeq"/>
        </authorList>
    </citation>
    <scope>IDENTIFICATION</scope>
</reference>
<feature type="coiled-coil region" evidence="1">
    <location>
        <begin position="2"/>
        <end position="33"/>
    </location>
</feature>
<dbReference type="PROSITE" id="PS51406">
    <property type="entry name" value="FIBRINOGEN_C_2"/>
    <property type="match status" value="1"/>
</dbReference>
<keyword evidence="1" id="KW-0175">Coiled coil</keyword>
<dbReference type="InterPro" id="IPR036056">
    <property type="entry name" value="Fibrinogen-like_C"/>
</dbReference>
<gene>
    <name evidence="4" type="primary">LOC101858421</name>
</gene>
<evidence type="ECO:0000313" key="4">
    <source>
        <dbReference type="RefSeq" id="XP_012940211.2"/>
    </source>
</evidence>
<name>A0ABM1A3Q5_APLCA</name>
<dbReference type="CDD" id="cd00087">
    <property type="entry name" value="FReD"/>
    <property type="match status" value="1"/>
</dbReference>
<protein>
    <submittedName>
        <fullName evidence="4">Ficolin-1</fullName>
    </submittedName>
</protein>
<dbReference type="Gene3D" id="3.90.215.10">
    <property type="entry name" value="Gamma Fibrinogen, chain A, domain 1"/>
    <property type="match status" value="1"/>
</dbReference>
<feature type="domain" description="Fibrinogen C-terminal" evidence="2">
    <location>
        <begin position="41"/>
        <end position="248"/>
    </location>
</feature>
<dbReference type="RefSeq" id="XP_012940211.2">
    <property type="nucleotide sequence ID" value="XM_013084757.2"/>
</dbReference>
<evidence type="ECO:0000313" key="3">
    <source>
        <dbReference type="Proteomes" id="UP000694888"/>
    </source>
</evidence>
<dbReference type="Pfam" id="PF00147">
    <property type="entry name" value="Fibrinogen_C"/>
    <property type="match status" value="1"/>
</dbReference>
<dbReference type="PANTHER" id="PTHR19143:SF458">
    <property type="entry name" value="FIBRINOGEN C-TERMINAL DOMAIN-CONTAINING PROTEIN-RELATED"/>
    <property type="match status" value="1"/>
</dbReference>
<dbReference type="SMART" id="SM00186">
    <property type="entry name" value="FBG"/>
    <property type="match status" value="1"/>
</dbReference>
<dbReference type="InterPro" id="IPR002181">
    <property type="entry name" value="Fibrinogen_a/b/g_C_dom"/>
</dbReference>
<sequence>MKEALEENKRECLQQKQDILDNVTAIVEALKADYEYKLSTVKRQPQPQSCTDGKILGLQPLIGLSNGQLAVCDSVIDSYGWIVIQRRTSADVDFFRGWEDYKNGFGDLSGNFWFGLEKVHQLTSRGRYELRIDMTYKGKYYYARYESFLLYGEAKQYKIEISGFSGNVVDKMAYHNGQAFSTKDRDNDPSDGSCAEKWHGAWWYKTCHHVNLNGVWGSTEFAKGVNWKSVTGWEDSVSFSEMKIRPLSH</sequence>
<dbReference type="PANTHER" id="PTHR19143">
    <property type="entry name" value="FIBRINOGEN/TENASCIN/ANGIOPOEITIN"/>
    <property type="match status" value="1"/>
</dbReference>
<dbReference type="GeneID" id="101858421"/>
<dbReference type="InterPro" id="IPR014716">
    <property type="entry name" value="Fibrinogen_a/b/g_C_1"/>
</dbReference>
<dbReference type="Proteomes" id="UP000694888">
    <property type="component" value="Unplaced"/>
</dbReference>
<evidence type="ECO:0000256" key="1">
    <source>
        <dbReference type="SAM" id="Coils"/>
    </source>
</evidence>